<dbReference type="PROSITE" id="PS51462">
    <property type="entry name" value="NUDIX"/>
    <property type="match status" value="1"/>
</dbReference>
<dbReference type="InterPro" id="IPR015797">
    <property type="entry name" value="NUDIX_hydrolase-like_dom_sf"/>
</dbReference>
<dbReference type="PANTHER" id="PTHR10885">
    <property type="entry name" value="ISOPENTENYL-DIPHOSPHATE DELTA-ISOMERASE"/>
    <property type="match status" value="1"/>
</dbReference>
<proteinExistence type="predicted"/>
<dbReference type="Gene3D" id="3.90.79.10">
    <property type="entry name" value="Nucleoside Triphosphate Pyrophosphohydrolase"/>
    <property type="match status" value="1"/>
</dbReference>
<feature type="domain" description="Nudix hydrolase" evidence="1">
    <location>
        <begin position="30"/>
        <end position="173"/>
    </location>
</feature>
<evidence type="ECO:0000313" key="2">
    <source>
        <dbReference type="EMBL" id="MDR6244111.1"/>
    </source>
</evidence>
<dbReference type="CDD" id="cd04692">
    <property type="entry name" value="NUDIX_Hydrolase"/>
    <property type="match status" value="1"/>
</dbReference>
<keyword evidence="2" id="KW-0413">Isomerase</keyword>
<reference evidence="2 3" key="1">
    <citation type="submission" date="2023-07" db="EMBL/GenBank/DDBJ databases">
        <title>Genomic Encyclopedia of Type Strains, Phase IV (KMG-IV): sequencing the most valuable type-strain genomes for metagenomic binning, comparative biology and taxonomic classification.</title>
        <authorList>
            <person name="Goeker M."/>
        </authorList>
    </citation>
    <scope>NUCLEOTIDE SEQUENCE [LARGE SCALE GENOMIC DNA]</scope>
    <source>
        <strain evidence="2 3">DSM 22170</strain>
    </source>
</reference>
<dbReference type="SUPFAM" id="SSF55811">
    <property type="entry name" value="Nudix"/>
    <property type="match status" value="1"/>
</dbReference>
<accession>A0ABU1IYV6</accession>
<dbReference type="PANTHER" id="PTHR10885:SF0">
    <property type="entry name" value="ISOPENTENYL-DIPHOSPHATE DELTA-ISOMERASE"/>
    <property type="match status" value="1"/>
</dbReference>
<name>A0ABU1IYV6_9BACL</name>
<evidence type="ECO:0000313" key="3">
    <source>
        <dbReference type="Proteomes" id="UP001185028"/>
    </source>
</evidence>
<dbReference type="RefSeq" id="WP_188775770.1">
    <property type="nucleotide sequence ID" value="NZ_BMMB01000005.1"/>
</dbReference>
<protein>
    <submittedName>
        <fullName evidence="2">Isopentenyldiphosphate isomerase</fullName>
    </submittedName>
</protein>
<sequence length="218" mass="24607">MADHELLDIYDEQDQHIGVCPRSEVHRVGHWHHTFHCWLVRDTEAGRMLVFQQRQHNKDTFPDLYDITAAGHLLAGETVEQAVRELEEELGVPLRFDQLTPLFITRDGWEFESPSGTLIDREVSSVFGACSPLTLQQYELQADEVAGVFEAPLSQMLEMFHGERASVTATGVYGQPAEAPAGDLPYVHVEVTVEQFVPQSPGYYEKTCTLLQQLSPLE</sequence>
<dbReference type="Pfam" id="PF00293">
    <property type="entry name" value="NUDIX"/>
    <property type="match status" value="1"/>
</dbReference>
<comment type="caution">
    <text evidence="2">The sequence shown here is derived from an EMBL/GenBank/DDBJ whole genome shotgun (WGS) entry which is preliminary data.</text>
</comment>
<organism evidence="2 3">
    <name type="scientific">Paenibacillus hunanensis</name>
    <dbReference type="NCBI Taxonomy" id="539262"/>
    <lineage>
        <taxon>Bacteria</taxon>
        <taxon>Bacillati</taxon>
        <taxon>Bacillota</taxon>
        <taxon>Bacilli</taxon>
        <taxon>Bacillales</taxon>
        <taxon>Paenibacillaceae</taxon>
        <taxon>Paenibacillus</taxon>
    </lineage>
</organism>
<keyword evidence="3" id="KW-1185">Reference proteome</keyword>
<dbReference type="InterPro" id="IPR000086">
    <property type="entry name" value="NUDIX_hydrolase_dom"/>
</dbReference>
<gene>
    <name evidence="2" type="ORF">JOC58_002004</name>
</gene>
<dbReference type="GO" id="GO:0016853">
    <property type="term" value="F:isomerase activity"/>
    <property type="evidence" value="ECO:0007669"/>
    <property type="project" value="UniProtKB-KW"/>
</dbReference>
<dbReference type="Proteomes" id="UP001185028">
    <property type="component" value="Unassembled WGS sequence"/>
</dbReference>
<evidence type="ECO:0000259" key="1">
    <source>
        <dbReference type="PROSITE" id="PS51462"/>
    </source>
</evidence>
<dbReference type="EMBL" id="JAVDQH010000006">
    <property type="protein sequence ID" value="MDR6244111.1"/>
    <property type="molecule type" value="Genomic_DNA"/>
</dbReference>